<dbReference type="EMBL" id="CP015506">
    <property type="protein sequence ID" value="AND38987.1"/>
    <property type="molecule type" value="Genomic_DNA"/>
</dbReference>
<dbReference type="PANTHER" id="PTHR37423:SF2">
    <property type="entry name" value="MEMBRANE-BOUND LYTIC MUREIN TRANSGLYCOSYLASE C"/>
    <property type="match status" value="1"/>
</dbReference>
<dbReference type="Pfam" id="PF01464">
    <property type="entry name" value="SLT"/>
    <property type="match status" value="1"/>
</dbReference>
<dbReference type="RefSeq" id="WP_019381493.1">
    <property type="nucleotide sequence ID" value="NZ_CP015506.1"/>
</dbReference>
<dbReference type="SUPFAM" id="SSF53955">
    <property type="entry name" value="Lysozyme-like"/>
    <property type="match status" value="1"/>
</dbReference>
<dbReference type="AlphaFoldDB" id="A0A160M8Q3"/>
<comment type="similarity">
    <text evidence="1">Belongs to the transglycosylase Slt family.</text>
</comment>
<feature type="domain" description="Transglycosylase SLT" evidence="2">
    <location>
        <begin position="95"/>
        <end position="195"/>
    </location>
</feature>
<evidence type="ECO:0000259" key="2">
    <source>
        <dbReference type="Pfam" id="PF01464"/>
    </source>
</evidence>
<evidence type="ECO:0000313" key="3">
    <source>
        <dbReference type="EMBL" id="AND38987.1"/>
    </source>
</evidence>
<dbReference type="CDD" id="cd00254">
    <property type="entry name" value="LT-like"/>
    <property type="match status" value="1"/>
</dbReference>
<dbReference type="InterPro" id="IPR008258">
    <property type="entry name" value="Transglycosylase_SLT_dom_1"/>
</dbReference>
<dbReference type="GO" id="GO:0008933">
    <property type="term" value="F:peptidoglycan lytic transglycosylase activity"/>
    <property type="evidence" value="ECO:0007669"/>
    <property type="project" value="InterPro"/>
</dbReference>
<dbReference type="Proteomes" id="UP000077856">
    <property type="component" value="Chromosome"/>
</dbReference>
<dbReference type="KEGG" id="bon:A361_07605"/>
<organism evidence="3 4">
    <name type="scientific">Cytobacillus oceanisediminis 2691</name>
    <dbReference type="NCBI Taxonomy" id="1196031"/>
    <lineage>
        <taxon>Bacteria</taxon>
        <taxon>Bacillati</taxon>
        <taxon>Bacillota</taxon>
        <taxon>Bacilli</taxon>
        <taxon>Bacillales</taxon>
        <taxon>Bacillaceae</taxon>
        <taxon>Cytobacillus</taxon>
    </lineage>
</organism>
<accession>A0A160M8Q3</accession>
<dbReference type="GO" id="GO:0016020">
    <property type="term" value="C:membrane"/>
    <property type="evidence" value="ECO:0007669"/>
    <property type="project" value="InterPro"/>
</dbReference>
<sequence length="213" mass="22921">MNVNQLKILMELQALQGFNSSTQTNTSNPLFQELLAGLVTESPGSSHQVTGGLGAIASLEPYISSLQTDSLATAALPPLKLTKFAETSKSDFDDLIQKASDLFNVPVNLIKSVIKQESNFNPNAVSHAGASGLMQLMPDTAKGLGVENIFDPEENIFAGVKYLRQMMDRYGENVELALAAYNAGPGNVDKYGGVPPFRETLNYIKKVTSSFMA</sequence>
<dbReference type="InterPro" id="IPR023346">
    <property type="entry name" value="Lysozyme-like_dom_sf"/>
</dbReference>
<evidence type="ECO:0000313" key="4">
    <source>
        <dbReference type="Proteomes" id="UP000077856"/>
    </source>
</evidence>
<dbReference type="InterPro" id="IPR000189">
    <property type="entry name" value="Transglyc_AS"/>
</dbReference>
<proteinExistence type="inferred from homology"/>
<gene>
    <name evidence="3" type="ORF">A361_07605</name>
</gene>
<reference evidence="3 4" key="1">
    <citation type="submission" date="2016-04" db="EMBL/GenBank/DDBJ databases">
        <title>Complete genome sequence of Bacillus oceanisediminis strain 2691.</title>
        <authorList>
            <person name="Jeong H."/>
            <person name="Kim H.J."/>
            <person name="Lee D.-W."/>
        </authorList>
    </citation>
    <scope>NUCLEOTIDE SEQUENCE [LARGE SCALE GENOMIC DNA]</scope>
    <source>
        <strain evidence="3 4">2691</strain>
    </source>
</reference>
<protein>
    <submittedName>
        <fullName evidence="3">Lytic transglycosylase</fullName>
    </submittedName>
</protein>
<dbReference type="PROSITE" id="PS00922">
    <property type="entry name" value="TRANSGLYCOSYLASE"/>
    <property type="match status" value="1"/>
</dbReference>
<dbReference type="GO" id="GO:0000270">
    <property type="term" value="P:peptidoglycan metabolic process"/>
    <property type="evidence" value="ECO:0007669"/>
    <property type="project" value="InterPro"/>
</dbReference>
<dbReference type="eggNOG" id="COG0741">
    <property type="taxonomic scope" value="Bacteria"/>
</dbReference>
<name>A0A160M8Q3_9BACI</name>
<dbReference type="STRING" id="1196031.A361_07605"/>
<evidence type="ECO:0000256" key="1">
    <source>
        <dbReference type="ARBA" id="ARBA00007734"/>
    </source>
</evidence>
<dbReference type="Gene3D" id="1.10.530.10">
    <property type="match status" value="1"/>
</dbReference>
<dbReference type="PANTHER" id="PTHR37423">
    <property type="entry name" value="SOLUBLE LYTIC MUREIN TRANSGLYCOSYLASE-RELATED"/>
    <property type="match status" value="1"/>
</dbReference>